<dbReference type="EMBL" id="UINC01042400">
    <property type="protein sequence ID" value="SVB44997.1"/>
    <property type="molecule type" value="Genomic_DNA"/>
</dbReference>
<gene>
    <name evidence="1" type="ORF">METZ01_LOCUS197851</name>
</gene>
<evidence type="ECO:0000313" key="1">
    <source>
        <dbReference type="EMBL" id="SVB44997.1"/>
    </source>
</evidence>
<sequence>MLKGISLEFASVPDPVPSSKWVNTSEKERINNINAAMQNFPGHEQIEIKSALTNGQVSLELKVVMAANERGVFLLDFEEWIKKMVDTGISIWHVPIGDKNSLRNLRGIEVAINEDL</sequence>
<accession>A0A382E558</accession>
<organism evidence="1">
    <name type="scientific">marine metagenome</name>
    <dbReference type="NCBI Taxonomy" id="408172"/>
    <lineage>
        <taxon>unclassified sequences</taxon>
        <taxon>metagenomes</taxon>
        <taxon>ecological metagenomes</taxon>
    </lineage>
</organism>
<protein>
    <submittedName>
        <fullName evidence="1">Uncharacterized protein</fullName>
    </submittedName>
</protein>
<dbReference type="AlphaFoldDB" id="A0A382E558"/>
<proteinExistence type="predicted"/>
<reference evidence="1" key="1">
    <citation type="submission" date="2018-05" db="EMBL/GenBank/DDBJ databases">
        <authorList>
            <person name="Lanie J.A."/>
            <person name="Ng W.-L."/>
            <person name="Kazmierczak K.M."/>
            <person name="Andrzejewski T.M."/>
            <person name="Davidsen T.M."/>
            <person name="Wayne K.J."/>
            <person name="Tettelin H."/>
            <person name="Glass J.I."/>
            <person name="Rusch D."/>
            <person name="Podicherti R."/>
            <person name="Tsui H.-C.T."/>
            <person name="Winkler M.E."/>
        </authorList>
    </citation>
    <scope>NUCLEOTIDE SEQUENCE</scope>
</reference>
<name>A0A382E558_9ZZZZ</name>